<keyword evidence="2 7" id="KW-0436">Ligase</keyword>
<dbReference type="Gene3D" id="3.40.50.880">
    <property type="match status" value="1"/>
</dbReference>
<evidence type="ECO:0000259" key="8">
    <source>
        <dbReference type="Pfam" id="PF01656"/>
    </source>
</evidence>
<comment type="caution">
    <text evidence="10">The sequence shown here is derived from an EMBL/GenBank/DDBJ whole genome shotgun (WGS) entry which is preliminary data.</text>
</comment>
<dbReference type="GO" id="GO:0005524">
    <property type="term" value="F:ATP binding"/>
    <property type="evidence" value="ECO:0007669"/>
    <property type="project" value="UniProtKB-UniRule"/>
</dbReference>
<sequence>MTPRILFCAPSSGTGKTTLTCAVLRAMQRRGLRLAACKSGPDYIDPMFHQKVLGAKTTNLDLFFFSPETTRALLHQVGEGADLTIIEGAMGYFDGIAMTDHASAYDLAVKTETPAVLLLDGKGSALSLAATLRGFTSFRSPDMLRGVILNRVKPAVAARLGKMLEAETGLQYLGCLPEVPGCGFESRHLGLVTAGEIGDLQQKLDRLADAAAESIDLDSLIALAAQAPEISDTLALPPAPKTKVKIALARDEAFCFYYESSLDILRALGAEIVEFSPLRDKKLPRGAAALYLGGGYPELHGQVLAENTEMREAIRAAVLAGMPTMAECGGFLYLHRTLQEQGGHPWLMAGVLDAEGYPTGKLSRFGYVTLQAKEDSLLFAAGEETPAHEFHYWDSTNPGSAFTAQKPLSERGWETGVTTKSLYAGFPHFHFAAKPEAAARFVAAARRYKRQRKEKRA</sequence>
<name>A0A9D1A9T6_9FIRM</name>
<dbReference type="Pfam" id="PF01656">
    <property type="entry name" value="CbiA"/>
    <property type="match status" value="1"/>
</dbReference>
<evidence type="ECO:0000256" key="6">
    <source>
        <dbReference type="ARBA" id="ARBA00022962"/>
    </source>
</evidence>
<dbReference type="GO" id="GO:0009236">
    <property type="term" value="P:cobalamin biosynthetic process"/>
    <property type="evidence" value="ECO:0007669"/>
    <property type="project" value="UniProtKB-UniRule"/>
</dbReference>
<dbReference type="InterPro" id="IPR004484">
    <property type="entry name" value="CbiA/CobB_synth"/>
</dbReference>
<keyword evidence="6 7" id="KW-0315">Glutamine amidotransferase</keyword>
<reference evidence="10" key="2">
    <citation type="journal article" date="2021" name="PeerJ">
        <title>Extensive microbial diversity within the chicken gut microbiome revealed by metagenomics and culture.</title>
        <authorList>
            <person name="Gilroy R."/>
            <person name="Ravi A."/>
            <person name="Getino M."/>
            <person name="Pursley I."/>
            <person name="Horton D.L."/>
            <person name="Alikhan N.F."/>
            <person name="Baker D."/>
            <person name="Gharbi K."/>
            <person name="Hall N."/>
            <person name="Watson M."/>
            <person name="Adriaenssens E.M."/>
            <person name="Foster-Nyarko E."/>
            <person name="Jarju S."/>
            <person name="Secka A."/>
            <person name="Antonio M."/>
            <person name="Oren A."/>
            <person name="Chaudhuri R.R."/>
            <person name="La Ragione R."/>
            <person name="Hildebrand F."/>
            <person name="Pallen M.J."/>
        </authorList>
    </citation>
    <scope>NUCLEOTIDE SEQUENCE</scope>
    <source>
        <strain evidence="10">ChiHjej9B8-7071</strain>
    </source>
</reference>
<dbReference type="EMBL" id="DVGD01000298">
    <property type="protein sequence ID" value="HIR10549.1"/>
    <property type="molecule type" value="Genomic_DNA"/>
</dbReference>
<comment type="catalytic activity">
    <reaction evidence="7">
        <text>cob(II)yrinate + 2 L-glutamine + 2 ATP + 2 H2O = cob(II)yrinate a,c diamide + 2 L-glutamate + 2 ADP + 2 phosphate + 2 H(+)</text>
        <dbReference type="Rhea" id="RHEA:26289"/>
        <dbReference type="ChEBI" id="CHEBI:15377"/>
        <dbReference type="ChEBI" id="CHEBI:15378"/>
        <dbReference type="ChEBI" id="CHEBI:29985"/>
        <dbReference type="ChEBI" id="CHEBI:30616"/>
        <dbReference type="ChEBI" id="CHEBI:43474"/>
        <dbReference type="ChEBI" id="CHEBI:58359"/>
        <dbReference type="ChEBI" id="CHEBI:58537"/>
        <dbReference type="ChEBI" id="CHEBI:58894"/>
        <dbReference type="ChEBI" id="CHEBI:456216"/>
        <dbReference type="EC" id="6.3.5.11"/>
    </reaction>
</comment>
<dbReference type="EC" id="6.3.5.11" evidence="7"/>
<dbReference type="NCBIfam" id="TIGR00379">
    <property type="entry name" value="cobB"/>
    <property type="match status" value="1"/>
</dbReference>
<evidence type="ECO:0000256" key="1">
    <source>
        <dbReference type="ARBA" id="ARBA00001946"/>
    </source>
</evidence>
<gene>
    <name evidence="7" type="primary">cbiA</name>
    <name evidence="10" type="ORF">IAA70_09105</name>
</gene>
<evidence type="ECO:0000256" key="4">
    <source>
        <dbReference type="ARBA" id="ARBA00022840"/>
    </source>
</evidence>
<keyword evidence="4 7" id="KW-0067">ATP-binding</keyword>
<dbReference type="InterPro" id="IPR011698">
    <property type="entry name" value="GATase_3"/>
</dbReference>
<evidence type="ECO:0000256" key="7">
    <source>
        <dbReference type="HAMAP-Rule" id="MF_00027"/>
    </source>
</evidence>
<comment type="similarity">
    <text evidence="7">Belongs to the CobB/CbiA family.</text>
</comment>
<dbReference type="InterPro" id="IPR002586">
    <property type="entry name" value="CobQ/CobB/MinD/ParA_Nub-bd_dom"/>
</dbReference>
<organism evidence="10 11">
    <name type="scientific">Candidatus Avoscillospira stercoripullorum</name>
    <dbReference type="NCBI Taxonomy" id="2840709"/>
    <lineage>
        <taxon>Bacteria</taxon>
        <taxon>Bacillati</taxon>
        <taxon>Bacillota</taxon>
        <taxon>Clostridia</taxon>
        <taxon>Eubacteriales</taxon>
        <taxon>Oscillospiraceae</taxon>
        <taxon>Oscillospiraceae incertae sedis</taxon>
        <taxon>Candidatus Avoscillospira</taxon>
    </lineage>
</organism>
<dbReference type="NCBIfam" id="NF002204">
    <property type="entry name" value="PRK01077.1"/>
    <property type="match status" value="1"/>
</dbReference>
<evidence type="ECO:0000313" key="11">
    <source>
        <dbReference type="Proteomes" id="UP000824258"/>
    </source>
</evidence>
<comment type="function">
    <text evidence="7">Catalyzes the ATP-dependent amidation of the two carboxylate groups at positions a and c of cobyrinate, using either L-glutamine or ammonia as the nitrogen source.</text>
</comment>
<dbReference type="Pfam" id="PF07685">
    <property type="entry name" value="GATase_3"/>
    <property type="match status" value="1"/>
</dbReference>
<dbReference type="GO" id="GO:0042242">
    <property type="term" value="F:cobyrinic acid a,c-diamide synthase activity"/>
    <property type="evidence" value="ECO:0007669"/>
    <property type="project" value="UniProtKB-UniRule"/>
</dbReference>
<dbReference type="PANTHER" id="PTHR43873">
    <property type="entry name" value="COBYRINATE A,C-DIAMIDE SYNTHASE"/>
    <property type="match status" value="1"/>
</dbReference>
<dbReference type="SUPFAM" id="SSF52317">
    <property type="entry name" value="Class I glutamine amidotransferase-like"/>
    <property type="match status" value="1"/>
</dbReference>
<reference evidence="10" key="1">
    <citation type="submission" date="2020-10" db="EMBL/GenBank/DDBJ databases">
        <authorList>
            <person name="Gilroy R."/>
        </authorList>
    </citation>
    <scope>NUCLEOTIDE SEQUENCE</scope>
    <source>
        <strain evidence="10">ChiHjej9B8-7071</strain>
    </source>
</reference>
<dbReference type="Proteomes" id="UP000824258">
    <property type="component" value="Unassembled WGS sequence"/>
</dbReference>
<comment type="miscellaneous">
    <text evidence="7">The a and c carboxylates of cobyrinate are activated for nucleophilic attack via formation of a phosphorylated intermediate by ATP. CbiA catalyzes first the amidation of the c-carboxylate, and then that of the a-carboxylate.</text>
</comment>
<dbReference type="InterPro" id="IPR027417">
    <property type="entry name" value="P-loop_NTPase"/>
</dbReference>
<dbReference type="AlphaFoldDB" id="A0A9D1A9T6"/>
<evidence type="ECO:0000313" key="10">
    <source>
        <dbReference type="EMBL" id="HIR10549.1"/>
    </source>
</evidence>
<accession>A0A9D1A9T6</accession>
<feature type="domain" description="CobQ/CobB/MinD/ParA nucleotide binding" evidence="8">
    <location>
        <begin position="5"/>
        <end position="179"/>
    </location>
</feature>
<feature type="active site" description="Nucleophile" evidence="7">
    <location>
        <position position="328"/>
    </location>
</feature>
<protein>
    <recommendedName>
        <fullName evidence="7">Cobyrinate a,c-diamide synthase</fullName>
        <ecNumber evidence="7">6.3.5.11</ecNumber>
    </recommendedName>
    <alternativeName>
        <fullName evidence="7">Cobyrinic acid a,c-diamide synthetase</fullName>
    </alternativeName>
</protein>
<comment type="cofactor">
    <cofactor evidence="1 7">
        <name>Mg(2+)</name>
        <dbReference type="ChEBI" id="CHEBI:18420"/>
    </cofactor>
</comment>
<keyword evidence="7" id="KW-0169">Cobalamin biosynthesis</keyword>
<comment type="pathway">
    <text evidence="7">Cofactor biosynthesis; adenosylcobalamin biosynthesis; cob(II)yrinate a,c-diamide from sirohydrochlorin (anaerobic route): step 10/10.</text>
</comment>
<evidence type="ECO:0000256" key="3">
    <source>
        <dbReference type="ARBA" id="ARBA00022741"/>
    </source>
</evidence>
<comment type="domain">
    <text evidence="7">Comprises of two domains. The C-terminal domain contains the binding site for glutamine and catalyzes the hydrolysis of this substrate to glutamate and ammonia. The N-terminal domain is anticipated to bind ATP and cobyrinate and catalyzes the ultimate synthesis of the diamide product. The ammonia produced via the glutaminase domain is probably translocated to the adjacent domain via a molecular tunnel, where it reacts with an activated intermediate.</text>
</comment>
<dbReference type="PROSITE" id="PS51274">
    <property type="entry name" value="GATASE_COBBQ"/>
    <property type="match status" value="1"/>
</dbReference>
<dbReference type="CDD" id="cd03130">
    <property type="entry name" value="GATase1_CobB"/>
    <property type="match status" value="1"/>
</dbReference>
<proteinExistence type="inferred from homology"/>
<evidence type="ECO:0000256" key="5">
    <source>
        <dbReference type="ARBA" id="ARBA00022842"/>
    </source>
</evidence>
<keyword evidence="3 7" id="KW-0547">Nucleotide-binding</keyword>
<dbReference type="PANTHER" id="PTHR43873:SF1">
    <property type="entry name" value="COBYRINATE A,C-DIAMIDE SYNTHASE"/>
    <property type="match status" value="1"/>
</dbReference>
<keyword evidence="5 7" id="KW-0460">Magnesium</keyword>
<dbReference type="HAMAP" id="MF_00027">
    <property type="entry name" value="CobB_CbiA"/>
    <property type="match status" value="1"/>
</dbReference>
<dbReference type="InterPro" id="IPR029062">
    <property type="entry name" value="Class_I_gatase-like"/>
</dbReference>
<evidence type="ECO:0000259" key="9">
    <source>
        <dbReference type="Pfam" id="PF07685"/>
    </source>
</evidence>
<feature type="site" description="Increases nucleophilicity of active site Cys" evidence="7">
    <location>
        <position position="428"/>
    </location>
</feature>
<dbReference type="Gene3D" id="3.40.50.300">
    <property type="entry name" value="P-loop containing nucleotide triphosphate hydrolases"/>
    <property type="match status" value="1"/>
</dbReference>
<feature type="domain" description="CobB/CobQ-like glutamine amidotransferase" evidence="9">
    <location>
        <begin position="245"/>
        <end position="434"/>
    </location>
</feature>
<dbReference type="SUPFAM" id="SSF52540">
    <property type="entry name" value="P-loop containing nucleoside triphosphate hydrolases"/>
    <property type="match status" value="1"/>
</dbReference>
<evidence type="ECO:0000256" key="2">
    <source>
        <dbReference type="ARBA" id="ARBA00022598"/>
    </source>
</evidence>